<keyword evidence="3" id="KW-1185">Reference proteome</keyword>
<gene>
    <name evidence="2" type="ORF">M408DRAFT_8364</name>
</gene>
<proteinExistence type="predicted"/>
<feature type="region of interest" description="Disordered" evidence="1">
    <location>
        <begin position="21"/>
        <end position="48"/>
    </location>
</feature>
<sequence length="270" mass="31562">MTREEIWDVLRAASIVSLKSKQDRSMGSKKRGRFGSRSGISNNKTQNKDQLTETLTGCEQPGQRQNAAVRREIPHGYHHDLYYCDWQMESENASHRVLCCCGRLLIWNEILSHALCYYDHLRTPSEIVIPHDLCYYGRLLTRSEIVSHDLYYCDCWRMEIESHHDPCCYGHWRMENETASHHDPYCFAGGIDHARKTHYCSLGLTAMKLEIRRWPRLCSLWSQIGPRVLRCYAERTGHERRNDRQNYYGIAIHHALGKESCSVEGWGSRL</sequence>
<evidence type="ECO:0000313" key="2">
    <source>
        <dbReference type="EMBL" id="KIM29368.1"/>
    </source>
</evidence>
<name>A0A0C2WT97_SERVB</name>
<reference evidence="3" key="2">
    <citation type="submission" date="2015-01" db="EMBL/GenBank/DDBJ databases">
        <title>Evolutionary Origins and Diversification of the Mycorrhizal Mutualists.</title>
        <authorList>
            <consortium name="DOE Joint Genome Institute"/>
            <consortium name="Mycorrhizal Genomics Consortium"/>
            <person name="Kohler A."/>
            <person name="Kuo A."/>
            <person name="Nagy L.G."/>
            <person name="Floudas D."/>
            <person name="Copeland A."/>
            <person name="Barry K.W."/>
            <person name="Cichocki N."/>
            <person name="Veneault-Fourrey C."/>
            <person name="LaButti K."/>
            <person name="Lindquist E.A."/>
            <person name="Lipzen A."/>
            <person name="Lundell T."/>
            <person name="Morin E."/>
            <person name="Murat C."/>
            <person name="Riley R."/>
            <person name="Ohm R."/>
            <person name="Sun H."/>
            <person name="Tunlid A."/>
            <person name="Henrissat B."/>
            <person name="Grigoriev I.V."/>
            <person name="Hibbett D.S."/>
            <person name="Martin F."/>
        </authorList>
    </citation>
    <scope>NUCLEOTIDE SEQUENCE [LARGE SCALE GENOMIC DNA]</scope>
    <source>
        <strain evidence="3">MAFF 305830</strain>
    </source>
</reference>
<reference evidence="2 3" key="1">
    <citation type="submission" date="2014-04" db="EMBL/GenBank/DDBJ databases">
        <authorList>
            <consortium name="DOE Joint Genome Institute"/>
            <person name="Kuo A."/>
            <person name="Zuccaro A."/>
            <person name="Kohler A."/>
            <person name="Nagy L.G."/>
            <person name="Floudas D."/>
            <person name="Copeland A."/>
            <person name="Barry K.W."/>
            <person name="Cichocki N."/>
            <person name="Veneault-Fourrey C."/>
            <person name="LaButti K."/>
            <person name="Lindquist E.A."/>
            <person name="Lipzen A."/>
            <person name="Lundell T."/>
            <person name="Morin E."/>
            <person name="Murat C."/>
            <person name="Sun H."/>
            <person name="Tunlid A."/>
            <person name="Henrissat B."/>
            <person name="Grigoriev I.V."/>
            <person name="Hibbett D.S."/>
            <person name="Martin F."/>
            <person name="Nordberg H.P."/>
            <person name="Cantor M.N."/>
            <person name="Hua S.X."/>
        </authorList>
    </citation>
    <scope>NUCLEOTIDE SEQUENCE [LARGE SCALE GENOMIC DNA]</scope>
    <source>
        <strain evidence="2 3">MAFF 305830</strain>
    </source>
</reference>
<protein>
    <submittedName>
        <fullName evidence="2">Uncharacterized protein</fullName>
    </submittedName>
</protein>
<dbReference type="Proteomes" id="UP000054097">
    <property type="component" value="Unassembled WGS sequence"/>
</dbReference>
<evidence type="ECO:0000256" key="1">
    <source>
        <dbReference type="SAM" id="MobiDB-lite"/>
    </source>
</evidence>
<accession>A0A0C2WT97</accession>
<evidence type="ECO:0000313" key="3">
    <source>
        <dbReference type="Proteomes" id="UP000054097"/>
    </source>
</evidence>
<dbReference type="EMBL" id="KN824289">
    <property type="protein sequence ID" value="KIM29368.1"/>
    <property type="molecule type" value="Genomic_DNA"/>
</dbReference>
<dbReference type="AlphaFoldDB" id="A0A0C2WT97"/>
<organism evidence="2 3">
    <name type="scientific">Serendipita vermifera MAFF 305830</name>
    <dbReference type="NCBI Taxonomy" id="933852"/>
    <lineage>
        <taxon>Eukaryota</taxon>
        <taxon>Fungi</taxon>
        <taxon>Dikarya</taxon>
        <taxon>Basidiomycota</taxon>
        <taxon>Agaricomycotina</taxon>
        <taxon>Agaricomycetes</taxon>
        <taxon>Sebacinales</taxon>
        <taxon>Serendipitaceae</taxon>
        <taxon>Serendipita</taxon>
    </lineage>
</organism>
<dbReference type="HOGENOM" id="CLU_1031191_0_0_1"/>